<feature type="domain" description="Metallo-beta-lactamase" evidence="5">
    <location>
        <begin position="23"/>
        <end position="244"/>
    </location>
</feature>
<protein>
    <submittedName>
        <fullName evidence="6">MBL fold metallo-hydrolase</fullName>
    </submittedName>
</protein>
<evidence type="ECO:0000313" key="6">
    <source>
        <dbReference type="EMBL" id="MEN5376474.1"/>
    </source>
</evidence>
<keyword evidence="4" id="KW-0862">Zinc</keyword>
<proteinExistence type="inferred from homology"/>
<keyword evidence="2" id="KW-0479">Metal-binding</keyword>
<dbReference type="InterPro" id="IPR036866">
    <property type="entry name" value="RibonucZ/Hydroxyglut_hydro"/>
</dbReference>
<reference evidence="6 7" key="1">
    <citation type="submission" date="2024-04" db="EMBL/GenBank/DDBJ databases">
        <title>WGS of bacteria from Torrens River.</title>
        <authorList>
            <person name="Wyrsch E.R."/>
            <person name="Drigo B."/>
        </authorList>
    </citation>
    <scope>NUCLEOTIDE SEQUENCE [LARGE SCALE GENOMIC DNA]</scope>
    <source>
        <strain evidence="6 7">TWI391</strain>
    </source>
</reference>
<dbReference type="RefSeq" id="WP_132770314.1">
    <property type="nucleotide sequence ID" value="NZ_JAOQNK010000001.1"/>
</dbReference>
<keyword evidence="7" id="KW-1185">Reference proteome</keyword>
<dbReference type="InterPro" id="IPR001279">
    <property type="entry name" value="Metallo-B-lactamas"/>
</dbReference>
<evidence type="ECO:0000256" key="2">
    <source>
        <dbReference type="ARBA" id="ARBA00022723"/>
    </source>
</evidence>
<evidence type="ECO:0000313" key="7">
    <source>
        <dbReference type="Proteomes" id="UP001409291"/>
    </source>
</evidence>
<dbReference type="CDD" id="cd07742">
    <property type="entry name" value="metallo-hydrolase-like_MBL-fold"/>
    <property type="match status" value="1"/>
</dbReference>
<gene>
    <name evidence="6" type="ORF">ABE541_04285</name>
</gene>
<evidence type="ECO:0000256" key="1">
    <source>
        <dbReference type="ARBA" id="ARBA00007749"/>
    </source>
</evidence>
<evidence type="ECO:0000256" key="3">
    <source>
        <dbReference type="ARBA" id="ARBA00022801"/>
    </source>
</evidence>
<organism evidence="6 7">
    <name type="scientific">Sphingobacterium kitahiroshimense</name>
    <dbReference type="NCBI Taxonomy" id="470446"/>
    <lineage>
        <taxon>Bacteria</taxon>
        <taxon>Pseudomonadati</taxon>
        <taxon>Bacteroidota</taxon>
        <taxon>Sphingobacteriia</taxon>
        <taxon>Sphingobacteriales</taxon>
        <taxon>Sphingobacteriaceae</taxon>
        <taxon>Sphingobacterium</taxon>
    </lineage>
</organism>
<evidence type="ECO:0000256" key="4">
    <source>
        <dbReference type="ARBA" id="ARBA00022833"/>
    </source>
</evidence>
<dbReference type="Gene3D" id="3.60.15.10">
    <property type="entry name" value="Ribonuclease Z/Hydroxyacylglutathione hydrolase-like"/>
    <property type="match status" value="1"/>
</dbReference>
<comment type="similarity">
    <text evidence="1">Belongs to the metallo-beta-lactamase superfamily.</text>
</comment>
<dbReference type="SMART" id="SM00849">
    <property type="entry name" value="Lactamase_B"/>
    <property type="match status" value="1"/>
</dbReference>
<dbReference type="SUPFAM" id="SSF56281">
    <property type="entry name" value="Metallo-hydrolase/oxidoreductase"/>
    <property type="match status" value="1"/>
</dbReference>
<comment type="caution">
    <text evidence="6">The sequence shown here is derived from an EMBL/GenBank/DDBJ whole genome shotgun (WGS) entry which is preliminary data.</text>
</comment>
<dbReference type="EMBL" id="JBDJNQ010000001">
    <property type="protein sequence ID" value="MEN5376474.1"/>
    <property type="molecule type" value="Genomic_DNA"/>
</dbReference>
<dbReference type="InterPro" id="IPR051013">
    <property type="entry name" value="MBL_superfamily_lactonases"/>
</dbReference>
<dbReference type="Proteomes" id="UP001409291">
    <property type="component" value="Unassembled WGS sequence"/>
</dbReference>
<dbReference type="Pfam" id="PF00753">
    <property type="entry name" value="Lactamase_B"/>
    <property type="match status" value="1"/>
</dbReference>
<keyword evidence="3" id="KW-0378">Hydrolase</keyword>
<evidence type="ECO:0000259" key="5">
    <source>
        <dbReference type="SMART" id="SM00849"/>
    </source>
</evidence>
<sequence length="256" mass="28851">MEKIKIHHLNCVEIQSSMDLRAIGHCLLLEAKNRLIMIDTGIGLADIQNPIERIGKEAIEMVGYRFDESQTAIRQIEKLGLDPSRVTDCIISHLDNDHIGGLPDFPNATVHVGLEEYINFNSGNPRYLQTPLLHNPKIVTYGPSESNWYGLESRPINVGSIGLSFIPLFGHSHGHCGIAIDLDSSSLFYVADAYYLREELKDDTHPVCKLAENRADNNELRIATLNNIRQFVAQNPEIKVFGYHDINEFNQFSINL</sequence>
<name>A0ABV0BPQ4_9SPHI</name>
<dbReference type="PANTHER" id="PTHR42978:SF3">
    <property type="entry name" value="BLR3078 PROTEIN"/>
    <property type="match status" value="1"/>
</dbReference>
<dbReference type="PANTHER" id="PTHR42978">
    <property type="entry name" value="QUORUM-QUENCHING LACTONASE YTNP-RELATED-RELATED"/>
    <property type="match status" value="1"/>
</dbReference>
<accession>A0ABV0BPQ4</accession>